<proteinExistence type="inferred from homology"/>
<evidence type="ECO:0000256" key="2">
    <source>
        <dbReference type="ARBA" id="ARBA00023002"/>
    </source>
</evidence>
<dbReference type="InterPro" id="IPR036318">
    <property type="entry name" value="FAD-bd_PCMH-like_sf"/>
</dbReference>
<dbReference type="Gene3D" id="3.30.465.10">
    <property type="match status" value="2"/>
</dbReference>
<dbReference type="SUPFAM" id="SSF56176">
    <property type="entry name" value="FAD-binding/transporter-associated domain-like"/>
    <property type="match status" value="1"/>
</dbReference>
<dbReference type="EMBL" id="KZ613967">
    <property type="protein sequence ID" value="PMD30490.1"/>
    <property type="molecule type" value="Genomic_DNA"/>
</dbReference>
<reference evidence="4 5" key="1">
    <citation type="submission" date="2016-04" db="EMBL/GenBank/DDBJ databases">
        <title>A degradative enzymes factory behind the ericoid mycorrhizal symbiosis.</title>
        <authorList>
            <consortium name="DOE Joint Genome Institute"/>
            <person name="Martino E."/>
            <person name="Morin E."/>
            <person name="Grelet G."/>
            <person name="Kuo A."/>
            <person name="Kohler A."/>
            <person name="Daghino S."/>
            <person name="Barry K."/>
            <person name="Choi C."/>
            <person name="Cichocki N."/>
            <person name="Clum A."/>
            <person name="Copeland A."/>
            <person name="Hainaut M."/>
            <person name="Haridas S."/>
            <person name="Labutti K."/>
            <person name="Lindquist E."/>
            <person name="Lipzen A."/>
            <person name="Khouja H.-R."/>
            <person name="Murat C."/>
            <person name="Ohm R."/>
            <person name="Olson A."/>
            <person name="Spatafora J."/>
            <person name="Veneault-Fourrey C."/>
            <person name="Henrissat B."/>
            <person name="Grigoriev I."/>
            <person name="Martin F."/>
            <person name="Perotto S."/>
        </authorList>
    </citation>
    <scope>NUCLEOTIDE SEQUENCE [LARGE SCALE GENOMIC DNA]</scope>
    <source>
        <strain evidence="4 5">F</strain>
    </source>
</reference>
<organism evidence="4 5">
    <name type="scientific">Hyaloscypha variabilis (strain UAMH 11265 / GT02V1 / F)</name>
    <name type="common">Meliniomyces variabilis</name>
    <dbReference type="NCBI Taxonomy" id="1149755"/>
    <lineage>
        <taxon>Eukaryota</taxon>
        <taxon>Fungi</taxon>
        <taxon>Dikarya</taxon>
        <taxon>Ascomycota</taxon>
        <taxon>Pezizomycotina</taxon>
        <taxon>Leotiomycetes</taxon>
        <taxon>Helotiales</taxon>
        <taxon>Hyaloscyphaceae</taxon>
        <taxon>Hyaloscypha</taxon>
        <taxon>Hyaloscypha variabilis</taxon>
    </lineage>
</organism>
<dbReference type="GO" id="GO:0071949">
    <property type="term" value="F:FAD binding"/>
    <property type="evidence" value="ECO:0007669"/>
    <property type="project" value="InterPro"/>
</dbReference>
<keyword evidence="2" id="KW-0560">Oxidoreductase</keyword>
<dbReference type="STRING" id="1149755.A0A2J6QW52"/>
<dbReference type="InterPro" id="IPR016166">
    <property type="entry name" value="FAD-bd_PCMH"/>
</dbReference>
<dbReference type="PANTHER" id="PTHR13878:SF91">
    <property type="entry name" value="FAD BINDING DOMAIN PROTEIN (AFU_ORTHOLOGUE AFUA_6G12070)-RELATED"/>
    <property type="match status" value="1"/>
</dbReference>
<dbReference type="Proteomes" id="UP000235786">
    <property type="component" value="Unassembled WGS sequence"/>
</dbReference>
<dbReference type="PANTHER" id="PTHR13878">
    <property type="entry name" value="GULONOLACTONE OXIDASE"/>
    <property type="match status" value="1"/>
</dbReference>
<dbReference type="InterPro" id="IPR016169">
    <property type="entry name" value="FAD-bd_PCMH_sub2"/>
</dbReference>
<accession>A0A2J6QW52</accession>
<dbReference type="InterPro" id="IPR006094">
    <property type="entry name" value="Oxid_FAD_bind_N"/>
</dbReference>
<dbReference type="InterPro" id="IPR012951">
    <property type="entry name" value="BBE"/>
</dbReference>
<dbReference type="Pfam" id="PF01565">
    <property type="entry name" value="FAD_binding_4"/>
    <property type="match status" value="1"/>
</dbReference>
<dbReference type="GO" id="GO:0016491">
    <property type="term" value="F:oxidoreductase activity"/>
    <property type="evidence" value="ECO:0007669"/>
    <property type="project" value="UniProtKB-KW"/>
</dbReference>
<evidence type="ECO:0000256" key="1">
    <source>
        <dbReference type="ARBA" id="ARBA00005466"/>
    </source>
</evidence>
<protein>
    <submittedName>
        <fullName evidence="4">FAD-binding domain-containing protein</fullName>
    </submittedName>
</protein>
<dbReference type="Pfam" id="PF08031">
    <property type="entry name" value="BBE"/>
    <property type="match status" value="1"/>
</dbReference>
<dbReference type="OrthoDB" id="9983560at2759"/>
<sequence length="576" mass="62040">MTSTSRLLVHGVQGAATCKSTPSSPTWPSPAIWDQLNQTTGGQLLQPVPPGAVCHPGHSSYNATNCVYVQYAWSNEYFHQRDPVSVEWNNWNNDSCLPDPDVPCSSAGYPLYVINATTPEHVQAGVNFAKANNIRLIVKNSGHDYVGRSSGSNALSIWVHHMKGITIHETGFQPQHCNLVIDGVAITAGGGTQMLEAYRETAAINYTVVGGGGRTVALGGFLTGAGHSILSPHYGLATDQVLEMEIVTPTGDHLVLNECQNTDLFWAMRGGGGSTFGIMTSVTMKAYPSPSILSMSFGIETSATNPHAFDMVAYMLGQFPSLMEAGVSGYPIILKASPSILGNTTVYTSGMIGKFMMLNSTNTTDMATLFEPIFDHINSTWPGSFVIGVNITSYPSFYSWYEENYDGSPVGYENVMGSRLLDEAALSANATATKLAFEQFAGGDLTTAYIVSGKGVWNAQPRGGSNAVLPAWRKSIVHATTTVAFAPLNATAEQAAINATQLSTSGLRVLAPNTGAYMNEKGAGRYEPNWQQTFWGENYARLLQIKRTVDPDDVLWCNPCVGNERWHEVDNVLCQV</sequence>
<dbReference type="PROSITE" id="PS51387">
    <property type="entry name" value="FAD_PCMH"/>
    <property type="match status" value="1"/>
</dbReference>
<gene>
    <name evidence="4" type="ORF">L207DRAFT_559138</name>
</gene>
<dbReference type="InterPro" id="IPR050432">
    <property type="entry name" value="FAD-linked_Oxidoreductases_BP"/>
</dbReference>
<feature type="domain" description="FAD-binding PCMH-type" evidence="3">
    <location>
        <begin position="106"/>
        <end position="289"/>
    </location>
</feature>
<dbReference type="AlphaFoldDB" id="A0A2J6QW52"/>
<evidence type="ECO:0000313" key="4">
    <source>
        <dbReference type="EMBL" id="PMD30490.1"/>
    </source>
</evidence>
<comment type="similarity">
    <text evidence="1">Belongs to the oxygen-dependent FAD-linked oxidoreductase family.</text>
</comment>
<evidence type="ECO:0000313" key="5">
    <source>
        <dbReference type="Proteomes" id="UP000235786"/>
    </source>
</evidence>
<keyword evidence="5" id="KW-1185">Reference proteome</keyword>
<evidence type="ECO:0000259" key="3">
    <source>
        <dbReference type="PROSITE" id="PS51387"/>
    </source>
</evidence>
<name>A0A2J6QW52_HYAVF</name>